<dbReference type="Gene3D" id="3.30.70.790">
    <property type="entry name" value="UreE, C-terminal domain"/>
    <property type="match status" value="1"/>
</dbReference>
<dbReference type="AlphaFoldDB" id="A0A2C9D365"/>
<dbReference type="Pfam" id="PF09413">
    <property type="entry name" value="DUF2007"/>
    <property type="match status" value="1"/>
</dbReference>
<keyword evidence="3" id="KW-1185">Reference proteome</keyword>
<dbReference type="EMBL" id="LT960614">
    <property type="protein sequence ID" value="SON54706.1"/>
    <property type="molecule type" value="Genomic_DNA"/>
</dbReference>
<reference evidence="3" key="1">
    <citation type="submission" date="2017-09" db="EMBL/GenBank/DDBJ databases">
        <title>Genome sequence of Nannocystis excedens DSM 71.</title>
        <authorList>
            <person name="Blom J."/>
        </authorList>
    </citation>
    <scope>NUCLEOTIDE SEQUENCE [LARGE SCALE GENOMIC DNA]</scope>
    <source>
        <strain evidence="3">type strain: E19</strain>
    </source>
</reference>
<dbReference type="KEGG" id="hdi:HDIA_1165"/>
<protein>
    <recommendedName>
        <fullName evidence="1">DUF2007 domain-containing protein</fullName>
    </recommendedName>
</protein>
<proteinExistence type="predicted"/>
<accession>A0A2C9D365</accession>
<feature type="domain" description="DUF2007" evidence="1">
    <location>
        <begin position="1"/>
        <end position="66"/>
    </location>
</feature>
<sequence>MEELIRTNNAVTISFASSLLKEAGIGHFVADEAASIMDGSIGALPRRLMVDSDAVDAARRLMEDAGLGDELRPEKRSA</sequence>
<gene>
    <name evidence="2" type="ORF">HDIA_1165</name>
</gene>
<evidence type="ECO:0000313" key="2">
    <source>
        <dbReference type="EMBL" id="SON54706.1"/>
    </source>
</evidence>
<dbReference type="OrthoDB" id="5297170at2"/>
<dbReference type="InterPro" id="IPR011322">
    <property type="entry name" value="N-reg_PII-like_a/b"/>
</dbReference>
<evidence type="ECO:0000259" key="1">
    <source>
        <dbReference type="Pfam" id="PF09413"/>
    </source>
</evidence>
<dbReference type="InterPro" id="IPR018551">
    <property type="entry name" value="DUF2007"/>
</dbReference>
<dbReference type="SUPFAM" id="SSF54913">
    <property type="entry name" value="GlnB-like"/>
    <property type="match status" value="1"/>
</dbReference>
<name>A0A2C9D365_9HYPH</name>
<evidence type="ECO:0000313" key="3">
    <source>
        <dbReference type="Proteomes" id="UP000223606"/>
    </source>
</evidence>
<dbReference type="RefSeq" id="WP_099555225.1">
    <property type="nucleotide sequence ID" value="NZ_LT960614.1"/>
</dbReference>
<organism evidence="2 3">
    <name type="scientific">Hartmannibacter diazotrophicus</name>
    <dbReference type="NCBI Taxonomy" id="1482074"/>
    <lineage>
        <taxon>Bacteria</taxon>
        <taxon>Pseudomonadati</taxon>
        <taxon>Pseudomonadota</taxon>
        <taxon>Alphaproteobacteria</taxon>
        <taxon>Hyphomicrobiales</taxon>
        <taxon>Pleomorphomonadaceae</taxon>
        <taxon>Hartmannibacter</taxon>
    </lineage>
</organism>
<dbReference type="Proteomes" id="UP000223606">
    <property type="component" value="Chromosome 1"/>
</dbReference>